<keyword evidence="3" id="KW-1185">Reference proteome</keyword>
<dbReference type="GO" id="GO:0009536">
    <property type="term" value="C:plastid"/>
    <property type="evidence" value="ECO:0007669"/>
    <property type="project" value="TreeGrafter"/>
</dbReference>
<accession>A0A1Q3CG02</accession>
<organism evidence="2 3">
    <name type="scientific">Cephalotus follicularis</name>
    <name type="common">Albany pitcher plant</name>
    <dbReference type="NCBI Taxonomy" id="3775"/>
    <lineage>
        <taxon>Eukaryota</taxon>
        <taxon>Viridiplantae</taxon>
        <taxon>Streptophyta</taxon>
        <taxon>Embryophyta</taxon>
        <taxon>Tracheophyta</taxon>
        <taxon>Spermatophyta</taxon>
        <taxon>Magnoliopsida</taxon>
        <taxon>eudicotyledons</taxon>
        <taxon>Gunneridae</taxon>
        <taxon>Pentapetalae</taxon>
        <taxon>rosids</taxon>
        <taxon>fabids</taxon>
        <taxon>Oxalidales</taxon>
        <taxon>Cephalotaceae</taxon>
        <taxon>Cephalotus</taxon>
    </lineage>
</organism>
<reference evidence="3" key="1">
    <citation type="submission" date="2016-04" db="EMBL/GenBank/DDBJ databases">
        <title>Cephalotus genome sequencing.</title>
        <authorList>
            <person name="Fukushima K."/>
            <person name="Hasebe M."/>
            <person name="Fang X."/>
        </authorList>
    </citation>
    <scope>NUCLEOTIDE SEQUENCE [LARGE SCALE GENOMIC DNA]</scope>
    <source>
        <strain evidence="3">cv. St1</strain>
    </source>
</reference>
<dbReference type="Pfam" id="PF13225">
    <property type="entry name" value="D27-like_C"/>
    <property type="match status" value="1"/>
</dbReference>
<dbReference type="PANTHER" id="PTHR33591:SF1">
    <property type="entry name" value="BETA-CAROTENE ISOMERASE D27, CHLOROPLASTIC"/>
    <property type="match status" value="1"/>
</dbReference>
<dbReference type="OrthoDB" id="416096at2759"/>
<evidence type="ECO:0000313" key="2">
    <source>
        <dbReference type="EMBL" id="GAV79013.1"/>
    </source>
</evidence>
<dbReference type="STRING" id="3775.A0A1Q3CG02"/>
<sequence>MPQLPFLLLYTPCIFYNINISHHTKLQTESSLSTQTNMVASLFSQSRYPFTTQDRCRCIRKRKYSPIVAVVTRPKIPGETHKAYNVIAVDNPQKKSVFNDSWFDRLAIDYLSNGVQAVTGLCNKKSGYEGLVEATKAITQNFHPIQQRELVHQVLDQAVPKPILAMMRTLPQSKFAREHFASFTTQFFGWLVGPSEVRESEINGRREKNIVHIKKCRFLEEGNCIGMCINLCKMPSQTFIKESMGMPVNMVPNFEDMSCEMIFGQDPPASTDDPAFKQPCYKLCNAKQKHSIKCTN</sequence>
<dbReference type="InParanoid" id="A0A1Q3CG02"/>
<dbReference type="EMBL" id="BDDD01001903">
    <property type="protein sequence ID" value="GAV79013.1"/>
    <property type="molecule type" value="Genomic_DNA"/>
</dbReference>
<feature type="domain" description="Beta-carotene isomerase D27-like C-terminal" evidence="1">
    <location>
        <begin position="190"/>
        <end position="270"/>
    </location>
</feature>
<name>A0A1Q3CG02_CEPFO</name>
<dbReference type="InterPro" id="IPR038938">
    <property type="entry name" value="D27-like"/>
</dbReference>
<evidence type="ECO:0000259" key="1">
    <source>
        <dbReference type="Pfam" id="PF13225"/>
    </source>
</evidence>
<evidence type="ECO:0000313" key="3">
    <source>
        <dbReference type="Proteomes" id="UP000187406"/>
    </source>
</evidence>
<gene>
    <name evidence="2" type="ORF">CFOL_v3_22478</name>
</gene>
<dbReference type="GO" id="GO:1901601">
    <property type="term" value="P:strigolactone biosynthetic process"/>
    <property type="evidence" value="ECO:0007669"/>
    <property type="project" value="TreeGrafter"/>
</dbReference>
<dbReference type="FunCoup" id="A0A1Q3CG02">
    <property type="interactions" value="414"/>
</dbReference>
<dbReference type="Proteomes" id="UP000187406">
    <property type="component" value="Unassembled WGS sequence"/>
</dbReference>
<dbReference type="InterPro" id="IPR025114">
    <property type="entry name" value="D27-like_C"/>
</dbReference>
<dbReference type="GO" id="GO:0005506">
    <property type="term" value="F:iron ion binding"/>
    <property type="evidence" value="ECO:0007669"/>
    <property type="project" value="InterPro"/>
</dbReference>
<proteinExistence type="predicted"/>
<comment type="caution">
    <text evidence="2">The sequence shown here is derived from an EMBL/GenBank/DDBJ whole genome shotgun (WGS) entry which is preliminary data.</text>
</comment>
<dbReference type="PANTHER" id="PTHR33591">
    <property type="entry name" value="BETA-CAROTENE ISOMERASE D27"/>
    <property type="match status" value="1"/>
</dbReference>
<dbReference type="AlphaFoldDB" id="A0A1Q3CG02"/>
<dbReference type="GO" id="GO:0016859">
    <property type="term" value="F:cis-trans isomerase activity"/>
    <property type="evidence" value="ECO:0007669"/>
    <property type="project" value="TreeGrafter"/>
</dbReference>
<protein>
    <submittedName>
        <fullName evidence="2">DUF4033 domain-containing protein</fullName>
    </submittedName>
</protein>